<comment type="caution">
    <text evidence="2">The sequence shown here is derived from an EMBL/GenBank/DDBJ whole genome shotgun (WGS) entry which is preliminary data.</text>
</comment>
<dbReference type="EMBL" id="JAGXFD010000001">
    <property type="protein sequence ID" value="MBZ9567905.1"/>
    <property type="molecule type" value="Genomic_DNA"/>
</dbReference>
<evidence type="ECO:0000313" key="2">
    <source>
        <dbReference type="EMBL" id="MBZ9567905.1"/>
    </source>
</evidence>
<evidence type="ECO:0000313" key="3">
    <source>
        <dbReference type="Proteomes" id="UP001319883"/>
    </source>
</evidence>
<evidence type="ECO:0000256" key="1">
    <source>
        <dbReference type="ARBA" id="ARBA00022729"/>
    </source>
</evidence>
<gene>
    <name evidence="2" type="ORF">KGQ91_09460</name>
</gene>
<dbReference type="RefSeq" id="WP_224420877.1">
    <property type="nucleotide sequence ID" value="NZ_JAGXFD010000001.1"/>
</dbReference>
<protein>
    <submittedName>
        <fullName evidence="2">Porin</fullName>
    </submittedName>
</protein>
<keyword evidence="3" id="KW-1185">Reference proteome</keyword>
<dbReference type="PANTHER" id="PTHR34501:SF2">
    <property type="entry name" value="OUTER MEMBRANE PORIN F-RELATED"/>
    <property type="match status" value="1"/>
</dbReference>
<dbReference type="SUPFAM" id="SSF56935">
    <property type="entry name" value="Porins"/>
    <property type="match status" value="1"/>
</dbReference>
<dbReference type="Gene3D" id="2.40.160.10">
    <property type="entry name" value="Porin"/>
    <property type="match status" value="1"/>
</dbReference>
<dbReference type="PANTHER" id="PTHR34501">
    <property type="entry name" value="PROTEIN YDDL-RELATED"/>
    <property type="match status" value="1"/>
</dbReference>
<organism evidence="2 3">
    <name type="scientific">Modicisalibacter tunisiensis</name>
    <dbReference type="NCBI Taxonomy" id="390637"/>
    <lineage>
        <taxon>Bacteria</taxon>
        <taxon>Pseudomonadati</taxon>
        <taxon>Pseudomonadota</taxon>
        <taxon>Gammaproteobacteria</taxon>
        <taxon>Oceanospirillales</taxon>
        <taxon>Halomonadaceae</taxon>
        <taxon>Modicisalibacter</taxon>
    </lineage>
</organism>
<dbReference type="Proteomes" id="UP001319883">
    <property type="component" value="Unassembled WGS sequence"/>
</dbReference>
<dbReference type="InterPro" id="IPR023614">
    <property type="entry name" value="Porin_dom_sf"/>
</dbReference>
<proteinExistence type="predicted"/>
<reference evidence="2 3" key="1">
    <citation type="submission" date="2021-05" db="EMBL/GenBank/DDBJ databases">
        <title>Petroleum and Energy Research Collection (APPE): ex situ preservation of microbial diversity associated with the oil industry and exploitation of its biotechnological potential.</title>
        <authorList>
            <person name="Paixao C.T.M."/>
            <person name="Gomes M.B."/>
            <person name="Oliveira V.M."/>
        </authorList>
    </citation>
    <scope>NUCLEOTIDE SEQUENCE [LARGE SCALE GENOMIC DNA]</scope>
    <source>
        <strain evidence="2 3">LIT2</strain>
    </source>
</reference>
<dbReference type="InterPro" id="IPR050298">
    <property type="entry name" value="Gram-neg_bact_OMP"/>
</dbReference>
<name>A0ABS7WZ43_9GAMM</name>
<keyword evidence="1" id="KW-0732">Signal</keyword>
<accession>A0ABS7WZ43</accession>
<sequence length="346" mass="39056">MNGSAWNRFEVQVGGSIREQYFNRSGGGDDGSYKHKGYDGGTRFRLHANYHVNDDLTLLSYFEYGVDTMHVAGWEDHYVKGSKTTNRRQVYFGFDSSRYGRLTLGKQNSVYYDTVGVQTDVWDYDMLAQAPSVGVSGDYDGSYRARKSAKYIYDLGRTKLYFGWLIPDDDYHLGNGLNYRRKSGGSVGVSYDFTPTLQLNAAYSNVSSEVNNYSGDQKSYRQELTGAALTWQPGQWYLSAGGGYYRNFVPSGIDTMNDFFTGDAYGVEYVAKYTVPVNDLFVKTVSPYVAGDRLKMLNGPEYQSNHQAIGVATKFDYGFRFDLEHTFANTSDNEADATLARVRYDF</sequence>